<dbReference type="InterPro" id="IPR003838">
    <property type="entry name" value="ABC3_permease_C"/>
</dbReference>
<keyword evidence="2" id="KW-1003">Cell membrane</keyword>
<evidence type="ECO:0000256" key="1">
    <source>
        <dbReference type="ARBA" id="ARBA00004651"/>
    </source>
</evidence>
<dbReference type="PANTHER" id="PTHR30572:SF4">
    <property type="entry name" value="ABC TRANSPORTER PERMEASE YTRF"/>
    <property type="match status" value="1"/>
</dbReference>
<dbReference type="GO" id="GO:0022857">
    <property type="term" value="F:transmembrane transporter activity"/>
    <property type="evidence" value="ECO:0007669"/>
    <property type="project" value="TreeGrafter"/>
</dbReference>
<feature type="transmembrane region" description="Helical" evidence="7">
    <location>
        <begin position="357"/>
        <end position="378"/>
    </location>
</feature>
<accession>A0A7W7WX60</accession>
<evidence type="ECO:0000256" key="7">
    <source>
        <dbReference type="SAM" id="Phobius"/>
    </source>
</evidence>
<proteinExistence type="inferred from homology"/>
<dbReference type="PANTHER" id="PTHR30572">
    <property type="entry name" value="MEMBRANE COMPONENT OF TRANSPORTER-RELATED"/>
    <property type="match status" value="1"/>
</dbReference>
<dbReference type="GO" id="GO:0005886">
    <property type="term" value="C:plasma membrane"/>
    <property type="evidence" value="ECO:0007669"/>
    <property type="project" value="UniProtKB-SubCell"/>
</dbReference>
<comment type="similarity">
    <text evidence="6">Belongs to the ABC-4 integral membrane protein family.</text>
</comment>
<name>A0A7W7WX60_9PSEU</name>
<evidence type="ECO:0000259" key="8">
    <source>
        <dbReference type="Pfam" id="PF02687"/>
    </source>
</evidence>
<dbReference type="Proteomes" id="UP000542674">
    <property type="component" value="Unassembled WGS sequence"/>
</dbReference>
<dbReference type="RefSeq" id="WP_312865732.1">
    <property type="nucleotide sequence ID" value="NZ_JACHJS010000001.1"/>
</dbReference>
<feature type="transmembrane region" description="Helical" evidence="7">
    <location>
        <begin position="767"/>
        <end position="791"/>
    </location>
</feature>
<feature type="transmembrane region" description="Helical" evidence="7">
    <location>
        <begin position="261"/>
        <end position="288"/>
    </location>
</feature>
<protein>
    <submittedName>
        <fullName evidence="9">Putative ABC transport system permease protein</fullName>
    </submittedName>
</protein>
<feature type="transmembrane region" description="Helical" evidence="7">
    <location>
        <begin position="803"/>
        <end position="823"/>
    </location>
</feature>
<gene>
    <name evidence="9" type="ORF">F4559_004096</name>
</gene>
<evidence type="ECO:0000256" key="2">
    <source>
        <dbReference type="ARBA" id="ARBA00022475"/>
    </source>
</evidence>
<comment type="caution">
    <text evidence="9">The sequence shown here is derived from an EMBL/GenBank/DDBJ whole genome shotgun (WGS) entry which is preliminary data.</text>
</comment>
<evidence type="ECO:0000256" key="4">
    <source>
        <dbReference type="ARBA" id="ARBA00022989"/>
    </source>
</evidence>
<dbReference type="AlphaFoldDB" id="A0A7W7WX60"/>
<feature type="transmembrane region" description="Helical" evidence="7">
    <location>
        <begin position="318"/>
        <end position="337"/>
    </location>
</feature>
<dbReference type="InterPro" id="IPR050250">
    <property type="entry name" value="Macrolide_Exporter_MacB"/>
</dbReference>
<feature type="domain" description="ABC3 transporter permease C-terminal" evidence="8">
    <location>
        <begin position="718"/>
        <end position="830"/>
    </location>
</feature>
<organism evidence="9 10">
    <name type="scientific">Saccharothrix violaceirubra</name>
    <dbReference type="NCBI Taxonomy" id="413306"/>
    <lineage>
        <taxon>Bacteria</taxon>
        <taxon>Bacillati</taxon>
        <taxon>Actinomycetota</taxon>
        <taxon>Actinomycetes</taxon>
        <taxon>Pseudonocardiales</taxon>
        <taxon>Pseudonocardiaceae</taxon>
        <taxon>Saccharothrix</taxon>
    </lineage>
</organism>
<dbReference type="Pfam" id="PF02687">
    <property type="entry name" value="FtsX"/>
    <property type="match status" value="2"/>
</dbReference>
<keyword evidence="5 7" id="KW-0472">Membrane</keyword>
<sequence>MSVRSIAWQMVKAHRLGFVGAFIAILCGTAVVAACGVLMESGIRSGVPTERYAAASVVVGGAQVVQPDGAPFMEAKPVGSVPTIPVELAAKIAAVPGVASTAVESTFEARAVAADGTVWQALGHNWESAVLTPFDVREGRAPDGPDEVVVDAGLARRAGVEVGARLGVMTTSTPTTYRVVGIAGQDGLAKQSGLYFTTTQAEHLSGEPGRVRAIGVFARDGVDPSDLAERIERALADDHVTVAAGEDRGGVEFAEVGQSRVMLMAIAGSFAGIALLVAVFVVAGTLALSIDQRRRELALLRAIAATPRQIGRLIGLETRVVASAAAALGAAAGVLVADRLRDGFAAIGVIPHDLALAVGPIPLVAAFLLGLGAAQLAARVAARRPARIPPTEALVEAAVEPREPGRWRGVTGAGFLVFGAALAVVPLFARTEAALAMTGMSVLLMVVGVGVLGPRVAQPLVGLVARPLAAFGIGGYLAAHNSRANARRLSAALTPLMLSIAFAVVNFYSQTTIGTATRQEADAVTTADQVLSAPGGLSPEVADAARRIPGVGAVTPLVRTNVITVSGTGEAVHVTRSPASGVDSVSGNLDFGVVTGSLDDLRGDTVAVDGESGDDVGDEVELYLDDGTRTTLRVVATYERGLAFGRYLLPADLARAHSSTRTDTSVLVRLSPDADHTATTPALAALSDRYPGLTVTDRSQLAPAERAEQRTQFWVNVLAMGVILGYIAIAVANTLVLTTAQRRREFALLRLIGATRRQVVRTMRAEALLLVGIAVAAGTLLPAVPLVLLSIGLTGSPLVAGPLPVYLGVVGFTALLGFLAIGLPTRLSLRARPIDAIGVRE</sequence>
<dbReference type="EMBL" id="JACHJS010000001">
    <property type="protein sequence ID" value="MBB4966737.1"/>
    <property type="molecule type" value="Genomic_DNA"/>
</dbReference>
<keyword evidence="10" id="KW-1185">Reference proteome</keyword>
<feature type="transmembrane region" description="Helical" evidence="7">
    <location>
        <begin position="435"/>
        <end position="453"/>
    </location>
</feature>
<evidence type="ECO:0000313" key="9">
    <source>
        <dbReference type="EMBL" id="MBB4966737.1"/>
    </source>
</evidence>
<evidence type="ECO:0000313" key="10">
    <source>
        <dbReference type="Proteomes" id="UP000542674"/>
    </source>
</evidence>
<evidence type="ECO:0000256" key="5">
    <source>
        <dbReference type="ARBA" id="ARBA00023136"/>
    </source>
</evidence>
<keyword evidence="4 7" id="KW-1133">Transmembrane helix</keyword>
<feature type="transmembrane region" description="Helical" evidence="7">
    <location>
        <begin position="410"/>
        <end position="429"/>
    </location>
</feature>
<keyword evidence="3 7" id="KW-0812">Transmembrane</keyword>
<evidence type="ECO:0000256" key="6">
    <source>
        <dbReference type="ARBA" id="ARBA00038076"/>
    </source>
</evidence>
<dbReference type="PROSITE" id="PS51257">
    <property type="entry name" value="PROKAR_LIPOPROTEIN"/>
    <property type="match status" value="1"/>
</dbReference>
<evidence type="ECO:0000256" key="3">
    <source>
        <dbReference type="ARBA" id="ARBA00022692"/>
    </source>
</evidence>
<feature type="domain" description="ABC3 transporter permease C-terminal" evidence="8">
    <location>
        <begin position="269"/>
        <end position="390"/>
    </location>
</feature>
<comment type="subcellular location">
    <subcellularLocation>
        <location evidence="1">Cell membrane</location>
        <topology evidence="1">Multi-pass membrane protein</topology>
    </subcellularLocation>
</comment>
<feature type="transmembrane region" description="Helical" evidence="7">
    <location>
        <begin position="713"/>
        <end position="736"/>
    </location>
</feature>
<reference evidence="9 10" key="1">
    <citation type="submission" date="2020-08" db="EMBL/GenBank/DDBJ databases">
        <title>Sequencing the genomes of 1000 actinobacteria strains.</title>
        <authorList>
            <person name="Klenk H.-P."/>
        </authorList>
    </citation>
    <scope>NUCLEOTIDE SEQUENCE [LARGE SCALE GENOMIC DNA]</scope>
    <source>
        <strain evidence="9 10">DSM 45084</strain>
    </source>
</reference>